<feature type="compositionally biased region" description="Polar residues" evidence="1">
    <location>
        <begin position="369"/>
        <end position="383"/>
    </location>
</feature>
<feature type="compositionally biased region" description="Polar residues" evidence="1">
    <location>
        <begin position="24"/>
        <end position="37"/>
    </location>
</feature>
<proteinExistence type="predicted"/>
<evidence type="ECO:0000256" key="1">
    <source>
        <dbReference type="SAM" id="MobiDB-lite"/>
    </source>
</evidence>
<dbReference type="AlphaFoldDB" id="A0A8X7WTJ5"/>
<feature type="domain" description="DUF4283" evidence="3">
    <location>
        <begin position="163"/>
        <end position="243"/>
    </location>
</feature>
<dbReference type="PANTHER" id="PTHR31286:SF90">
    <property type="entry name" value="DUF4283 DOMAIN-CONTAINING PROTEIN"/>
    <property type="match status" value="1"/>
</dbReference>
<dbReference type="InterPro" id="IPR025558">
    <property type="entry name" value="DUF4283"/>
</dbReference>
<feature type="region of interest" description="Disordered" evidence="1">
    <location>
        <begin position="1"/>
        <end position="122"/>
    </location>
</feature>
<accession>A0A8X7WTJ5</accession>
<protein>
    <recommendedName>
        <fullName evidence="6">DUF4283 domain-containing protein</fullName>
    </recommendedName>
</protein>
<dbReference type="Pfam" id="PF03372">
    <property type="entry name" value="Exo_endo_phos"/>
    <property type="match status" value="1"/>
</dbReference>
<sequence>MAQETDSVVVSATTSSLIGPVPSGSETTVVDNPTTEKFTILKPKFSSPKQTNFSETKPVSNISPSPSPLFPSRPNSLNHQTKTPSHLPPSPASSNPPSLPQTSSPQGPSETLPPPVNPIPHPSLVERIRRSEDKTLRRLAPLQYSETGRPRVLIPDEVFQKGADLHKDFIVCYFKGRPPPYSQIQSVLNHMWGKGKRLEIHNNPGTRSVLVRITSDYLKQKIIEKGIWYVGDSMFHAAQWNSAHSDQSPSMQSIKIWAHLHGVPLDLRHQDGLSLIAGLVGDPKETDDFTKNLVSLTLAHVKVEVDLTKPLPSIVEFTRQSGEVVEVSVTYPWLPPTCSHCKELGHIVKNCLLVPMTKDPPPAKKTPDHQSSTAPKNATPTKNNVEKDSRQSRTPSKQKSLYKAKRSLSAGHCSIVAGVTSGSAEMTSQSAPDPVSASAAPTVCPSVDPPISNVAASKAAVPSLPPPFPFVLPMSSTPQSNPPSFDFTHEPLKQPTLKRSRSNPLILSYPSINLTLTDPSPSFVTPSPVTLESILTSNPFSTLADESATRQTLTCEVNIPGSSPFIYTAVYAANSRAERCILWEDLMRISQSMSLHSSPWIIGGDFNEISHHSEHSLREVNTITPQMTEFNDCTRHLGVFDLRFQGPLYTWSNHQPENPIAKKLDRLLVNSQFISYFPNSTSYFLPSLTSDHTPCLTDLSHHLPVSGTKPFRFFNYLTKHPQFNQLVTEAWNDAGSMAVNLTNLCWKLKSVKRVLKFLNRENFSHIQERVCEANRLLQVVQVRALESPTEELYQEERDLLQRWLFLRY</sequence>
<reference evidence="4 5" key="1">
    <citation type="submission" date="2020-02" db="EMBL/GenBank/DDBJ databases">
        <authorList>
            <person name="Ma Q."/>
            <person name="Huang Y."/>
            <person name="Song X."/>
            <person name="Pei D."/>
        </authorList>
    </citation>
    <scope>NUCLEOTIDE SEQUENCE [LARGE SCALE GENOMIC DNA]</scope>
    <source>
        <strain evidence="4">Sxm20200214</strain>
        <tissue evidence="4">Leaf</tissue>
    </source>
</reference>
<feature type="region of interest" description="Disordered" evidence="1">
    <location>
        <begin position="358"/>
        <end position="405"/>
    </location>
</feature>
<dbReference type="SUPFAM" id="SSF56219">
    <property type="entry name" value="DNase I-like"/>
    <property type="match status" value="1"/>
</dbReference>
<dbReference type="OrthoDB" id="1113760at2759"/>
<dbReference type="Gene3D" id="3.60.10.10">
    <property type="entry name" value="Endonuclease/exonuclease/phosphatase"/>
    <property type="match status" value="1"/>
</dbReference>
<evidence type="ECO:0008006" key="6">
    <source>
        <dbReference type="Google" id="ProtNLM"/>
    </source>
</evidence>
<evidence type="ECO:0000313" key="5">
    <source>
        <dbReference type="Proteomes" id="UP000886595"/>
    </source>
</evidence>
<organism evidence="4 5">
    <name type="scientific">Brassica carinata</name>
    <name type="common">Ethiopian mustard</name>
    <name type="synonym">Abyssinian cabbage</name>
    <dbReference type="NCBI Taxonomy" id="52824"/>
    <lineage>
        <taxon>Eukaryota</taxon>
        <taxon>Viridiplantae</taxon>
        <taxon>Streptophyta</taxon>
        <taxon>Embryophyta</taxon>
        <taxon>Tracheophyta</taxon>
        <taxon>Spermatophyta</taxon>
        <taxon>Magnoliopsida</taxon>
        <taxon>eudicotyledons</taxon>
        <taxon>Gunneridae</taxon>
        <taxon>Pentapetalae</taxon>
        <taxon>rosids</taxon>
        <taxon>malvids</taxon>
        <taxon>Brassicales</taxon>
        <taxon>Brassicaceae</taxon>
        <taxon>Brassiceae</taxon>
        <taxon>Brassica</taxon>
    </lineage>
</organism>
<comment type="caution">
    <text evidence="4">The sequence shown here is derived from an EMBL/GenBank/DDBJ whole genome shotgun (WGS) entry which is preliminary data.</text>
</comment>
<dbReference type="InterPro" id="IPR040256">
    <property type="entry name" value="At4g02000-like"/>
</dbReference>
<dbReference type="Pfam" id="PF14111">
    <property type="entry name" value="DUF4283"/>
    <property type="match status" value="1"/>
</dbReference>
<evidence type="ECO:0000259" key="2">
    <source>
        <dbReference type="Pfam" id="PF03372"/>
    </source>
</evidence>
<keyword evidence="5" id="KW-1185">Reference proteome</keyword>
<dbReference type="InterPro" id="IPR005135">
    <property type="entry name" value="Endo/exonuclease/phosphatase"/>
</dbReference>
<evidence type="ECO:0000313" key="4">
    <source>
        <dbReference type="EMBL" id="KAG2335085.1"/>
    </source>
</evidence>
<dbReference type="InterPro" id="IPR036691">
    <property type="entry name" value="Endo/exonu/phosph_ase_sf"/>
</dbReference>
<dbReference type="PANTHER" id="PTHR31286">
    <property type="entry name" value="GLYCINE-RICH CELL WALL STRUCTURAL PROTEIN 1.8-LIKE"/>
    <property type="match status" value="1"/>
</dbReference>
<gene>
    <name evidence="4" type="ORF">Bca52824_006265</name>
</gene>
<dbReference type="GO" id="GO:0003824">
    <property type="term" value="F:catalytic activity"/>
    <property type="evidence" value="ECO:0007669"/>
    <property type="project" value="InterPro"/>
</dbReference>
<dbReference type="EMBL" id="JAAMPC010000001">
    <property type="protein sequence ID" value="KAG2335085.1"/>
    <property type="molecule type" value="Genomic_DNA"/>
</dbReference>
<name>A0A8X7WTJ5_BRACI</name>
<evidence type="ECO:0000259" key="3">
    <source>
        <dbReference type="Pfam" id="PF14111"/>
    </source>
</evidence>
<feature type="compositionally biased region" description="Pro residues" evidence="1">
    <location>
        <begin position="111"/>
        <end position="121"/>
    </location>
</feature>
<dbReference type="Proteomes" id="UP000886595">
    <property type="component" value="Unassembled WGS sequence"/>
</dbReference>
<feature type="compositionally biased region" description="Polar residues" evidence="1">
    <location>
        <begin position="47"/>
        <end position="59"/>
    </location>
</feature>
<feature type="compositionally biased region" description="Low complexity" evidence="1">
    <location>
        <begin position="1"/>
        <end position="16"/>
    </location>
</feature>
<feature type="domain" description="Endonuclease/exonuclease/phosphatase" evidence="2">
    <location>
        <begin position="570"/>
        <end position="692"/>
    </location>
</feature>